<reference evidence="1" key="2">
    <citation type="journal article" date="2015" name="Fish Shellfish Immunol.">
        <title>Early steps in the European eel (Anguilla anguilla)-Vibrio vulnificus interaction in the gills: Role of the RtxA13 toxin.</title>
        <authorList>
            <person name="Callol A."/>
            <person name="Pajuelo D."/>
            <person name="Ebbesson L."/>
            <person name="Teles M."/>
            <person name="MacKenzie S."/>
            <person name="Amaro C."/>
        </authorList>
    </citation>
    <scope>NUCLEOTIDE SEQUENCE</scope>
</reference>
<proteinExistence type="predicted"/>
<accession>A0A0E9PJZ7</accession>
<dbReference type="AlphaFoldDB" id="A0A0E9PJZ7"/>
<evidence type="ECO:0000313" key="1">
    <source>
        <dbReference type="EMBL" id="JAH04956.1"/>
    </source>
</evidence>
<reference evidence="1" key="1">
    <citation type="submission" date="2014-11" db="EMBL/GenBank/DDBJ databases">
        <authorList>
            <person name="Amaro Gonzalez C."/>
        </authorList>
    </citation>
    <scope>NUCLEOTIDE SEQUENCE</scope>
</reference>
<sequence>MLRFCSKDPKLLVLRWQEYIPIMAMPKS</sequence>
<name>A0A0E9PJZ7_ANGAN</name>
<dbReference type="EMBL" id="GBXM01103621">
    <property type="protein sequence ID" value="JAH04956.1"/>
    <property type="molecule type" value="Transcribed_RNA"/>
</dbReference>
<protein>
    <submittedName>
        <fullName evidence="1">Uncharacterized protein</fullName>
    </submittedName>
</protein>
<organism evidence="1">
    <name type="scientific">Anguilla anguilla</name>
    <name type="common">European freshwater eel</name>
    <name type="synonym">Muraena anguilla</name>
    <dbReference type="NCBI Taxonomy" id="7936"/>
    <lineage>
        <taxon>Eukaryota</taxon>
        <taxon>Metazoa</taxon>
        <taxon>Chordata</taxon>
        <taxon>Craniata</taxon>
        <taxon>Vertebrata</taxon>
        <taxon>Euteleostomi</taxon>
        <taxon>Actinopterygii</taxon>
        <taxon>Neopterygii</taxon>
        <taxon>Teleostei</taxon>
        <taxon>Anguilliformes</taxon>
        <taxon>Anguillidae</taxon>
        <taxon>Anguilla</taxon>
    </lineage>
</organism>